<proteinExistence type="predicted"/>
<keyword evidence="12" id="KW-1185">Reference proteome</keyword>
<feature type="transmembrane region" description="Helical" evidence="10">
    <location>
        <begin position="522"/>
        <end position="538"/>
    </location>
</feature>
<keyword evidence="1" id="KW-0813">Transport</keyword>
<keyword evidence="7" id="KW-0407">Ion channel</keyword>
<evidence type="ECO:0000256" key="1">
    <source>
        <dbReference type="ARBA" id="ARBA00022448"/>
    </source>
</evidence>
<feature type="region of interest" description="Disordered" evidence="9">
    <location>
        <begin position="1"/>
        <end position="24"/>
    </location>
</feature>
<evidence type="ECO:0000256" key="8">
    <source>
        <dbReference type="PROSITE-ProRule" id="PRU00023"/>
    </source>
</evidence>
<feature type="repeat" description="ANK" evidence="8">
    <location>
        <begin position="284"/>
        <end position="311"/>
    </location>
</feature>
<feature type="transmembrane region" description="Helical" evidence="10">
    <location>
        <begin position="654"/>
        <end position="676"/>
    </location>
</feature>
<dbReference type="EMBL" id="QKKF02016051">
    <property type="protein sequence ID" value="RZF41900.1"/>
    <property type="molecule type" value="Genomic_DNA"/>
</dbReference>
<dbReference type="Gene3D" id="1.25.40.20">
    <property type="entry name" value="Ankyrin repeat-containing domain"/>
    <property type="match status" value="2"/>
</dbReference>
<feature type="transmembrane region" description="Helical" evidence="10">
    <location>
        <begin position="550"/>
        <end position="571"/>
    </location>
</feature>
<feature type="transmembrane region" description="Helical" evidence="10">
    <location>
        <begin position="491"/>
        <end position="510"/>
    </location>
</feature>
<accession>A0A482X8T7</accession>
<dbReference type="OrthoDB" id="6600807at2759"/>
<dbReference type="SMART" id="SM00248">
    <property type="entry name" value="ANK"/>
    <property type="match status" value="7"/>
</dbReference>
<feature type="repeat" description="ANK" evidence="8">
    <location>
        <begin position="111"/>
        <end position="143"/>
    </location>
</feature>
<dbReference type="SMR" id="A0A482X8T7"/>
<dbReference type="Pfam" id="PF12796">
    <property type="entry name" value="Ank_2"/>
    <property type="match status" value="3"/>
</dbReference>
<dbReference type="GO" id="GO:0022857">
    <property type="term" value="F:transmembrane transporter activity"/>
    <property type="evidence" value="ECO:0007669"/>
    <property type="project" value="TreeGrafter"/>
</dbReference>
<evidence type="ECO:0000256" key="3">
    <source>
        <dbReference type="ARBA" id="ARBA00022737"/>
    </source>
</evidence>
<keyword evidence="5" id="KW-0406">Ion transport</keyword>
<dbReference type="AlphaFoldDB" id="A0A482X8T7"/>
<keyword evidence="4 8" id="KW-0040">ANK repeat</keyword>
<keyword evidence="2" id="KW-0716">Sensory transduction</keyword>
<evidence type="ECO:0000313" key="11">
    <source>
        <dbReference type="EMBL" id="RZF41900.1"/>
    </source>
</evidence>
<evidence type="ECO:0000256" key="5">
    <source>
        <dbReference type="ARBA" id="ARBA00023065"/>
    </source>
</evidence>
<keyword evidence="10" id="KW-0812">Transmembrane</keyword>
<protein>
    <submittedName>
        <fullName evidence="11">Uncharacterized protein</fullName>
    </submittedName>
</protein>
<dbReference type="STRING" id="195883.A0A482X8T7"/>
<keyword evidence="10" id="KW-0472">Membrane</keyword>
<sequence length="874" mass="98549">MKKGLVLPVPNSDHEPVPKKTEKQQSQRLYYDVLVKDVNDLMTAIEMLNYSRAKAIVTQSKDSLRLVNCSCGTLQLSPLQLAASLPNNPNKLLIVQLLIEHGARVHESDRYGRTALYQAASMGSHEVVRLLLEKGANPNTRCTLKVQDNKFAENVPFEKELSLPEKFEPPKIWGRTPLHQCVRINHVPCVQLLLDKKATVNTLDSDECSPLQLAGIRLPINIRIQLQRYEAIVDLLVKSGADVNILAKGDALPPLFQSVKLGSVGATSLLLNAGANASTIHEKSGKNILHMAAESGKPNVIQQLLNYQSDMRGFVNVADRNGNTPLHQGAYLGDKDCLKILINNGGDLAAENEDGLSVIYTIYQHITRPREFLIELLDSKIICNEDKKKNGPCEVCDRVELDFQILAPLNNNRQMSVVSLLTCEQKLIQHPLIEAFIHVKWKRMRWLFFFIFSLHVCFVISLSVFSLLLVNPGWTHDVKNLGATIRCTTRIVLVLSAFLLLLHSFLQLLLMGLLRYHLTEPWVNFICSLYGMFMAYCIDHSSVYRSNKMAILTHIASIVIVTAWGCLMFQLGRFPCWGNYGLMFTAVLNNVLKVMSTGVCLFIGFVLCFWIQFPSKFKGVWNPFIRMVIMMTGELNDEFFFTYDSSSELQCSRLVFVIFILLASIVLTNLMLGLAVNDVQALQLEGHAIHLKKQTEFIVHLERLTTHWVLHSRFFPSIIREMLNSKHHVPTKLFVKDIGSGHSELPDRIMDEIVPIARAKRHNKAADKPVRDQSSSLLVTDDSFDLPSISTELTDVTDTKPPKTSYGASLHLDEMGTGQDSSNEMLQLLREIKQLLLIRDHDNLSQRSNTLTTNDDQPNVGAFLRRLSQVKRSR</sequence>
<evidence type="ECO:0000313" key="12">
    <source>
        <dbReference type="Proteomes" id="UP000291343"/>
    </source>
</evidence>
<dbReference type="PANTHER" id="PTHR47143">
    <property type="entry name" value="TRANSIENT RECEPTOR POTENTIAL CATION CHANNEL PROTEIN PAINLESS"/>
    <property type="match status" value="1"/>
</dbReference>
<dbReference type="GO" id="GO:1902495">
    <property type="term" value="C:transmembrane transporter complex"/>
    <property type="evidence" value="ECO:0007669"/>
    <property type="project" value="TreeGrafter"/>
</dbReference>
<dbReference type="Proteomes" id="UP000291343">
    <property type="component" value="Unassembled WGS sequence"/>
</dbReference>
<feature type="compositionally biased region" description="Basic and acidic residues" evidence="9">
    <location>
        <begin position="12"/>
        <end position="24"/>
    </location>
</feature>
<dbReference type="PANTHER" id="PTHR47143:SF1">
    <property type="entry name" value="ION_TRANS DOMAIN-CONTAINING PROTEIN"/>
    <property type="match status" value="1"/>
</dbReference>
<keyword evidence="6" id="KW-0325">Glycoprotein</keyword>
<comment type="caution">
    <text evidence="11">The sequence shown here is derived from an EMBL/GenBank/DDBJ whole genome shotgun (WGS) entry which is preliminary data.</text>
</comment>
<evidence type="ECO:0000256" key="9">
    <source>
        <dbReference type="SAM" id="MobiDB-lite"/>
    </source>
</evidence>
<dbReference type="GO" id="GO:0034220">
    <property type="term" value="P:monoatomic ion transmembrane transport"/>
    <property type="evidence" value="ECO:0007669"/>
    <property type="project" value="UniProtKB-KW"/>
</dbReference>
<dbReference type="SUPFAM" id="SSF48403">
    <property type="entry name" value="Ankyrin repeat"/>
    <property type="match status" value="1"/>
</dbReference>
<evidence type="ECO:0000256" key="2">
    <source>
        <dbReference type="ARBA" id="ARBA00022606"/>
    </source>
</evidence>
<feature type="repeat" description="ANK" evidence="8">
    <location>
        <begin position="321"/>
        <end position="353"/>
    </location>
</feature>
<feature type="repeat" description="ANK" evidence="8">
    <location>
        <begin position="173"/>
        <end position="205"/>
    </location>
</feature>
<evidence type="ECO:0000256" key="7">
    <source>
        <dbReference type="ARBA" id="ARBA00023303"/>
    </source>
</evidence>
<evidence type="ECO:0000256" key="6">
    <source>
        <dbReference type="ARBA" id="ARBA00023180"/>
    </source>
</evidence>
<dbReference type="InterPro" id="IPR052076">
    <property type="entry name" value="TRP_cation_channel"/>
</dbReference>
<reference evidence="11 12" key="1">
    <citation type="journal article" date="2017" name="Gigascience">
        <title>Genome sequence of the small brown planthopper, Laodelphax striatellus.</title>
        <authorList>
            <person name="Zhu J."/>
            <person name="Jiang F."/>
            <person name="Wang X."/>
            <person name="Yang P."/>
            <person name="Bao Y."/>
            <person name="Zhao W."/>
            <person name="Wang W."/>
            <person name="Lu H."/>
            <person name="Wang Q."/>
            <person name="Cui N."/>
            <person name="Li J."/>
            <person name="Chen X."/>
            <person name="Luo L."/>
            <person name="Yu J."/>
            <person name="Kang L."/>
            <person name="Cui F."/>
        </authorList>
    </citation>
    <scope>NUCLEOTIDE SEQUENCE [LARGE SCALE GENOMIC DNA]</scope>
    <source>
        <strain evidence="11">Lst14</strain>
    </source>
</reference>
<dbReference type="InParanoid" id="A0A482X8T7"/>
<gene>
    <name evidence="11" type="ORF">LSTR_LSTR005668</name>
</gene>
<evidence type="ECO:0000256" key="10">
    <source>
        <dbReference type="SAM" id="Phobius"/>
    </source>
</evidence>
<evidence type="ECO:0000256" key="4">
    <source>
        <dbReference type="ARBA" id="ARBA00023043"/>
    </source>
</evidence>
<dbReference type="PROSITE" id="PS50297">
    <property type="entry name" value="ANK_REP_REGION"/>
    <property type="match status" value="4"/>
</dbReference>
<dbReference type="InterPro" id="IPR002110">
    <property type="entry name" value="Ankyrin_rpt"/>
</dbReference>
<feature type="transmembrane region" description="Helical" evidence="10">
    <location>
        <begin position="446"/>
        <end position="470"/>
    </location>
</feature>
<keyword evidence="10" id="KW-1133">Transmembrane helix</keyword>
<dbReference type="InterPro" id="IPR036770">
    <property type="entry name" value="Ankyrin_rpt-contain_sf"/>
</dbReference>
<dbReference type="PRINTS" id="PR01415">
    <property type="entry name" value="ANKYRIN"/>
</dbReference>
<name>A0A482X8T7_LAOST</name>
<feature type="transmembrane region" description="Helical" evidence="10">
    <location>
        <begin position="591"/>
        <end position="611"/>
    </location>
</feature>
<dbReference type="PROSITE" id="PS50088">
    <property type="entry name" value="ANK_REPEAT"/>
    <property type="match status" value="5"/>
</dbReference>
<organism evidence="11 12">
    <name type="scientific">Laodelphax striatellus</name>
    <name type="common">Small brown planthopper</name>
    <name type="synonym">Delphax striatella</name>
    <dbReference type="NCBI Taxonomy" id="195883"/>
    <lineage>
        <taxon>Eukaryota</taxon>
        <taxon>Metazoa</taxon>
        <taxon>Ecdysozoa</taxon>
        <taxon>Arthropoda</taxon>
        <taxon>Hexapoda</taxon>
        <taxon>Insecta</taxon>
        <taxon>Pterygota</taxon>
        <taxon>Neoptera</taxon>
        <taxon>Paraneoptera</taxon>
        <taxon>Hemiptera</taxon>
        <taxon>Auchenorrhyncha</taxon>
        <taxon>Fulgoroidea</taxon>
        <taxon>Delphacidae</taxon>
        <taxon>Criomorphinae</taxon>
        <taxon>Laodelphax</taxon>
    </lineage>
</organism>
<feature type="region of interest" description="Disordered" evidence="9">
    <location>
        <begin position="793"/>
        <end position="812"/>
    </location>
</feature>
<feature type="repeat" description="ANK" evidence="8">
    <location>
        <begin position="74"/>
        <end position="110"/>
    </location>
</feature>
<keyword evidence="3" id="KW-0677">Repeat</keyword>